<evidence type="ECO:0000313" key="2">
    <source>
        <dbReference type="EMBL" id="RZT85285.1"/>
    </source>
</evidence>
<evidence type="ECO:0000256" key="1">
    <source>
        <dbReference type="SAM" id="MobiDB-lite"/>
    </source>
</evidence>
<proteinExistence type="predicted"/>
<dbReference type="AlphaFoldDB" id="A0A4Q7UU68"/>
<feature type="region of interest" description="Disordered" evidence="1">
    <location>
        <begin position="1"/>
        <end position="28"/>
    </location>
</feature>
<sequence>MGTAERPNEPLSRMIAASTGPPAPGAVADSPPVYAFLDDGPHKGETLRITAERGGAPPREIELADPAAPEFGPVTYLLLGPHQNDEWWIYRRARPGS</sequence>
<accession>A0A4Q7UU68</accession>
<evidence type="ECO:0000313" key="3">
    <source>
        <dbReference type="Proteomes" id="UP000291591"/>
    </source>
</evidence>
<protein>
    <submittedName>
        <fullName evidence="2">Uncharacterized protein</fullName>
    </submittedName>
</protein>
<organism evidence="2 3">
    <name type="scientific">Pseudonocardia sediminis</name>
    <dbReference type="NCBI Taxonomy" id="1397368"/>
    <lineage>
        <taxon>Bacteria</taxon>
        <taxon>Bacillati</taxon>
        <taxon>Actinomycetota</taxon>
        <taxon>Actinomycetes</taxon>
        <taxon>Pseudonocardiales</taxon>
        <taxon>Pseudonocardiaceae</taxon>
        <taxon>Pseudonocardia</taxon>
    </lineage>
</organism>
<dbReference type="Proteomes" id="UP000291591">
    <property type="component" value="Unassembled WGS sequence"/>
</dbReference>
<reference evidence="2 3" key="1">
    <citation type="submission" date="2019-02" db="EMBL/GenBank/DDBJ databases">
        <title>Sequencing the genomes of 1000 actinobacteria strains.</title>
        <authorList>
            <person name="Klenk H.-P."/>
        </authorList>
    </citation>
    <scope>NUCLEOTIDE SEQUENCE [LARGE SCALE GENOMIC DNA]</scope>
    <source>
        <strain evidence="2 3">DSM 45779</strain>
    </source>
</reference>
<keyword evidence="3" id="KW-1185">Reference proteome</keyword>
<gene>
    <name evidence="2" type="ORF">EV383_2149</name>
</gene>
<name>A0A4Q7UU68_PSEST</name>
<comment type="caution">
    <text evidence="2">The sequence shown here is derived from an EMBL/GenBank/DDBJ whole genome shotgun (WGS) entry which is preliminary data.</text>
</comment>
<dbReference type="EMBL" id="SHKL01000001">
    <property type="protein sequence ID" value="RZT85285.1"/>
    <property type="molecule type" value="Genomic_DNA"/>
</dbReference>